<evidence type="ECO:0000256" key="1">
    <source>
        <dbReference type="SAM" id="MobiDB-lite"/>
    </source>
</evidence>
<name>A0ABV1VTL6_9ACTN</name>
<keyword evidence="2" id="KW-0812">Transmembrane</keyword>
<accession>A0ABV1VTL6</accession>
<protein>
    <submittedName>
        <fullName evidence="3">Porin PorA family protein</fullName>
    </submittedName>
</protein>
<dbReference type="EMBL" id="JBEPCV010000066">
    <property type="protein sequence ID" value="MER6909419.1"/>
    <property type="molecule type" value="Genomic_DNA"/>
</dbReference>
<dbReference type="RefSeq" id="WP_350725134.1">
    <property type="nucleotide sequence ID" value="NZ_JBEPCO010000065.1"/>
</dbReference>
<feature type="compositionally biased region" description="Polar residues" evidence="1">
    <location>
        <begin position="122"/>
        <end position="133"/>
    </location>
</feature>
<evidence type="ECO:0000256" key="2">
    <source>
        <dbReference type="SAM" id="Phobius"/>
    </source>
</evidence>
<proteinExistence type="predicted"/>
<dbReference type="InterPro" id="IPR021424">
    <property type="entry name" value="PorA"/>
</dbReference>
<feature type="region of interest" description="Disordered" evidence="1">
    <location>
        <begin position="120"/>
        <end position="141"/>
    </location>
</feature>
<comment type="caution">
    <text evidence="3">The sequence shown here is derived from an EMBL/GenBank/DDBJ whole genome shotgun (WGS) entry which is preliminary data.</text>
</comment>
<feature type="transmembrane region" description="Helical" evidence="2">
    <location>
        <begin position="302"/>
        <end position="328"/>
    </location>
</feature>
<sequence length="339" mass="35881">MSARRPSIVLITMAVILVAAAAAVRLVVAPNATKLPDDTDQTVHYAGETTMLDGKALRSGDTAHALRPGIPVTADRRVRVTSTHGDTAVIEDTMTVHAGEQSLPSSKTYAIDRASRKGVSPLASTSAENSRGALSSAFPPDAEQNDSYTYYDATTRSIVPVRYTGTARREGRAVNVYEIKVSAPVKDPAVLKPLPTALPKKLVASLVPALDSRTRARLTPTVLVALPDPVPLTYLSQSTLVAYVDQQTGIAVDQTVSRRTVATTSVAGAPTPLLPVSVLTLEVTPESVRDLGAKATSAGRTLIALTVLAPLAMVVVAALLLLATFMLARRRRHRSRVRA</sequence>
<dbReference type="Proteomes" id="UP001490330">
    <property type="component" value="Unassembled WGS sequence"/>
</dbReference>
<evidence type="ECO:0000313" key="4">
    <source>
        <dbReference type="Proteomes" id="UP001490330"/>
    </source>
</evidence>
<keyword evidence="2" id="KW-1133">Transmembrane helix</keyword>
<reference evidence="3 4" key="1">
    <citation type="submission" date="2024-06" db="EMBL/GenBank/DDBJ databases">
        <title>The Natural Products Discovery Center: Release of the First 8490 Sequenced Strains for Exploring Actinobacteria Biosynthetic Diversity.</title>
        <authorList>
            <person name="Kalkreuter E."/>
            <person name="Kautsar S.A."/>
            <person name="Yang D."/>
            <person name="Bader C.D."/>
            <person name="Teijaro C.N."/>
            <person name="Fluegel L."/>
            <person name="Davis C.M."/>
            <person name="Simpson J.R."/>
            <person name="Lauterbach L."/>
            <person name="Steele A.D."/>
            <person name="Gui C."/>
            <person name="Meng S."/>
            <person name="Li G."/>
            <person name="Viehrig K."/>
            <person name="Ye F."/>
            <person name="Su P."/>
            <person name="Kiefer A.F."/>
            <person name="Nichols A."/>
            <person name="Cepeda A.J."/>
            <person name="Yan W."/>
            <person name="Fan B."/>
            <person name="Jiang Y."/>
            <person name="Adhikari A."/>
            <person name="Zheng C.-J."/>
            <person name="Schuster L."/>
            <person name="Cowan T.M."/>
            <person name="Smanski M.J."/>
            <person name="Chevrette M.G."/>
            <person name="De Carvalho L.P.S."/>
            <person name="Shen B."/>
        </authorList>
    </citation>
    <scope>NUCLEOTIDE SEQUENCE [LARGE SCALE GENOMIC DNA]</scope>
    <source>
        <strain evidence="3 4">NPDC000632</strain>
    </source>
</reference>
<organism evidence="3 4">
    <name type="scientific">Streptomyces flaveolus</name>
    <dbReference type="NCBI Taxonomy" id="67297"/>
    <lineage>
        <taxon>Bacteria</taxon>
        <taxon>Bacillati</taxon>
        <taxon>Actinomycetota</taxon>
        <taxon>Actinomycetes</taxon>
        <taxon>Kitasatosporales</taxon>
        <taxon>Streptomycetaceae</taxon>
        <taxon>Streptomyces</taxon>
    </lineage>
</organism>
<keyword evidence="2" id="KW-0472">Membrane</keyword>
<dbReference type="Pfam" id="PF11271">
    <property type="entry name" value="PorA"/>
    <property type="match status" value="1"/>
</dbReference>
<evidence type="ECO:0000313" key="3">
    <source>
        <dbReference type="EMBL" id="MER6909419.1"/>
    </source>
</evidence>
<keyword evidence="4" id="KW-1185">Reference proteome</keyword>
<gene>
    <name evidence="3" type="ORF">ABT322_37990</name>
</gene>